<proteinExistence type="predicted"/>
<dbReference type="EMBL" id="ML978266">
    <property type="protein sequence ID" value="KAF2025410.1"/>
    <property type="molecule type" value="Genomic_DNA"/>
</dbReference>
<feature type="transmembrane region" description="Helical" evidence="1">
    <location>
        <begin position="22"/>
        <end position="42"/>
    </location>
</feature>
<name>A0A9P4LHP1_9PLEO</name>
<accession>A0A9P4LHP1</accession>
<comment type="caution">
    <text evidence="2">The sequence shown here is derived from an EMBL/GenBank/DDBJ whole genome shotgun (WGS) entry which is preliminary data.</text>
</comment>
<keyword evidence="1" id="KW-0472">Membrane</keyword>
<keyword evidence="1" id="KW-1133">Transmembrane helix</keyword>
<evidence type="ECO:0000313" key="2">
    <source>
        <dbReference type="EMBL" id="KAF2025410.1"/>
    </source>
</evidence>
<dbReference type="AlphaFoldDB" id="A0A9P4LHP1"/>
<evidence type="ECO:0000256" key="1">
    <source>
        <dbReference type="SAM" id="Phobius"/>
    </source>
</evidence>
<keyword evidence="3" id="KW-1185">Reference proteome</keyword>
<dbReference type="Proteomes" id="UP000799777">
    <property type="component" value="Unassembled WGS sequence"/>
</dbReference>
<sequence length="104" mass="11809">MATNGTDAGLVTSSNSSWSKEAIIGLATIFIMILLSGLRVICKHWSKGASSIRFQTRWFNDNRNDTELVPLQRAYSNTGWIDIVDVRRYQQENYTSISPYVTFN</sequence>
<organism evidence="2 3">
    <name type="scientific">Setomelanomma holmii</name>
    <dbReference type="NCBI Taxonomy" id="210430"/>
    <lineage>
        <taxon>Eukaryota</taxon>
        <taxon>Fungi</taxon>
        <taxon>Dikarya</taxon>
        <taxon>Ascomycota</taxon>
        <taxon>Pezizomycotina</taxon>
        <taxon>Dothideomycetes</taxon>
        <taxon>Pleosporomycetidae</taxon>
        <taxon>Pleosporales</taxon>
        <taxon>Pleosporineae</taxon>
        <taxon>Phaeosphaeriaceae</taxon>
        <taxon>Setomelanomma</taxon>
    </lineage>
</organism>
<protein>
    <submittedName>
        <fullName evidence="2">Uncharacterized protein</fullName>
    </submittedName>
</protein>
<gene>
    <name evidence="2" type="ORF">EK21DRAFT_116813</name>
</gene>
<reference evidence="2" key="1">
    <citation type="journal article" date="2020" name="Stud. Mycol.">
        <title>101 Dothideomycetes genomes: a test case for predicting lifestyles and emergence of pathogens.</title>
        <authorList>
            <person name="Haridas S."/>
            <person name="Albert R."/>
            <person name="Binder M."/>
            <person name="Bloem J."/>
            <person name="Labutti K."/>
            <person name="Salamov A."/>
            <person name="Andreopoulos B."/>
            <person name="Baker S."/>
            <person name="Barry K."/>
            <person name="Bills G."/>
            <person name="Bluhm B."/>
            <person name="Cannon C."/>
            <person name="Castanera R."/>
            <person name="Culley D."/>
            <person name="Daum C."/>
            <person name="Ezra D."/>
            <person name="Gonzalez J."/>
            <person name="Henrissat B."/>
            <person name="Kuo A."/>
            <person name="Liang C."/>
            <person name="Lipzen A."/>
            <person name="Lutzoni F."/>
            <person name="Magnuson J."/>
            <person name="Mondo S."/>
            <person name="Nolan M."/>
            <person name="Ohm R."/>
            <person name="Pangilinan J."/>
            <person name="Park H.-J."/>
            <person name="Ramirez L."/>
            <person name="Alfaro M."/>
            <person name="Sun H."/>
            <person name="Tritt A."/>
            <person name="Yoshinaga Y."/>
            <person name="Zwiers L.-H."/>
            <person name="Turgeon B."/>
            <person name="Goodwin S."/>
            <person name="Spatafora J."/>
            <person name="Crous P."/>
            <person name="Grigoriev I."/>
        </authorList>
    </citation>
    <scope>NUCLEOTIDE SEQUENCE</scope>
    <source>
        <strain evidence="2">CBS 110217</strain>
    </source>
</reference>
<evidence type="ECO:0000313" key="3">
    <source>
        <dbReference type="Proteomes" id="UP000799777"/>
    </source>
</evidence>
<dbReference type="OrthoDB" id="3794897at2759"/>
<keyword evidence="1" id="KW-0812">Transmembrane</keyword>